<name>A0ABP0W7J8_9BRYO</name>
<evidence type="ECO:0000313" key="1">
    <source>
        <dbReference type="EMBL" id="CAK9262773.1"/>
    </source>
</evidence>
<dbReference type="EMBL" id="OZ020110">
    <property type="protein sequence ID" value="CAK9262773.1"/>
    <property type="molecule type" value="Genomic_DNA"/>
</dbReference>
<keyword evidence="2" id="KW-1185">Reference proteome</keyword>
<gene>
    <name evidence="1" type="ORF">CSSPJE1EN1_LOCUS8251</name>
</gene>
<sequence>MAENLASIFGAEKYGVNCPFYFKIGACRHGVQVDLQPIHGAVMSQQIVCVQLNRGRKWVCRSVRAVIALILFFLHRVQVFLNVTH</sequence>
<reference evidence="1" key="1">
    <citation type="submission" date="2024-02" db="EMBL/GenBank/DDBJ databases">
        <authorList>
            <consortium name="ELIXIR-Norway"/>
            <consortium name="Elixir Norway"/>
        </authorList>
    </citation>
    <scope>NUCLEOTIDE SEQUENCE</scope>
</reference>
<dbReference type="Proteomes" id="UP001497444">
    <property type="component" value="Chromosome 15"/>
</dbReference>
<evidence type="ECO:0000313" key="2">
    <source>
        <dbReference type="Proteomes" id="UP001497444"/>
    </source>
</evidence>
<accession>A0ABP0W7J8</accession>
<organism evidence="1 2">
    <name type="scientific">Sphagnum jensenii</name>
    <dbReference type="NCBI Taxonomy" id="128206"/>
    <lineage>
        <taxon>Eukaryota</taxon>
        <taxon>Viridiplantae</taxon>
        <taxon>Streptophyta</taxon>
        <taxon>Embryophyta</taxon>
        <taxon>Bryophyta</taxon>
        <taxon>Sphagnophytina</taxon>
        <taxon>Sphagnopsida</taxon>
        <taxon>Sphagnales</taxon>
        <taxon>Sphagnaceae</taxon>
        <taxon>Sphagnum</taxon>
    </lineage>
</organism>
<protein>
    <submittedName>
        <fullName evidence="1">Uncharacterized protein</fullName>
    </submittedName>
</protein>
<proteinExistence type="predicted"/>